<feature type="compositionally biased region" description="Basic and acidic residues" evidence="13">
    <location>
        <begin position="1707"/>
        <end position="1718"/>
    </location>
</feature>
<keyword evidence="10" id="KW-0408">Iron</keyword>
<feature type="region of interest" description="Disordered" evidence="13">
    <location>
        <begin position="2074"/>
        <end position="2098"/>
    </location>
</feature>
<dbReference type="InterPro" id="IPR036856">
    <property type="entry name" value="Ald_Oxase/Xan_DH_a/b_sf"/>
</dbReference>
<evidence type="ECO:0000256" key="7">
    <source>
        <dbReference type="ARBA" id="ARBA00022723"/>
    </source>
</evidence>
<dbReference type="InterPro" id="IPR001041">
    <property type="entry name" value="2Fe-2S_ferredoxin-type"/>
</dbReference>
<dbReference type="InterPro" id="IPR016167">
    <property type="entry name" value="FAD-bd_PCMH_sub1"/>
</dbReference>
<dbReference type="Gene3D" id="3.30.365.10">
    <property type="entry name" value="Aldehyde oxidase/xanthine dehydrogenase, molybdopterin binding domain"/>
    <property type="match status" value="4"/>
</dbReference>
<dbReference type="SUPFAM" id="SSF54665">
    <property type="entry name" value="CO dehydrogenase molybdoprotein N-domain-like"/>
    <property type="match status" value="1"/>
</dbReference>
<keyword evidence="4" id="KW-0500">Molybdenum</keyword>
<evidence type="ECO:0000256" key="2">
    <source>
        <dbReference type="ARBA" id="ARBA00001974"/>
    </source>
</evidence>
<dbReference type="InterPro" id="IPR046867">
    <property type="entry name" value="AldOxase/xan_DH_MoCoBD2"/>
</dbReference>
<evidence type="ECO:0000256" key="3">
    <source>
        <dbReference type="ARBA" id="ARBA00006849"/>
    </source>
</evidence>
<feature type="domain" description="SET" evidence="14">
    <location>
        <begin position="1762"/>
        <end position="1911"/>
    </location>
</feature>
<feature type="compositionally biased region" description="Basic and acidic residues" evidence="13">
    <location>
        <begin position="1688"/>
        <end position="1698"/>
    </location>
</feature>
<dbReference type="Gene3D" id="3.10.20.30">
    <property type="match status" value="1"/>
</dbReference>
<keyword evidence="7" id="KW-0479">Metal-binding</keyword>
<feature type="domain" description="FAD-binding PCMH-type" evidence="16">
    <location>
        <begin position="346"/>
        <end position="535"/>
    </location>
</feature>
<dbReference type="PANTHER" id="PTHR45444">
    <property type="entry name" value="XANTHINE DEHYDROGENASE"/>
    <property type="match status" value="1"/>
</dbReference>
<feature type="compositionally biased region" description="Polar residues" evidence="13">
    <location>
        <begin position="253"/>
        <end position="277"/>
    </location>
</feature>
<dbReference type="InterPro" id="IPR016208">
    <property type="entry name" value="Ald_Oxase/xanthine_DH-like"/>
</dbReference>
<evidence type="ECO:0008006" key="19">
    <source>
        <dbReference type="Google" id="ProtNLM"/>
    </source>
</evidence>
<feature type="region of interest" description="Disordered" evidence="13">
    <location>
        <begin position="1688"/>
        <end position="1733"/>
    </location>
</feature>
<dbReference type="InterPro" id="IPR036010">
    <property type="entry name" value="2Fe-2S_ferredoxin-like_sf"/>
</dbReference>
<dbReference type="SUPFAM" id="SSF55447">
    <property type="entry name" value="CO dehydrogenase flavoprotein C-terminal domain-like"/>
    <property type="match status" value="1"/>
</dbReference>
<dbReference type="InterPro" id="IPR002346">
    <property type="entry name" value="Mopterin_DH_FAD-bd"/>
</dbReference>
<dbReference type="InterPro" id="IPR037165">
    <property type="entry name" value="AldOxase/xan_DH_Mopterin-bd_sf"/>
</dbReference>
<evidence type="ECO:0000256" key="9">
    <source>
        <dbReference type="ARBA" id="ARBA00023002"/>
    </source>
</evidence>
<dbReference type="Gene3D" id="3.30.43.10">
    <property type="entry name" value="Uridine Diphospho-n-acetylenolpyruvylglucosamine Reductase, domain 2"/>
    <property type="match status" value="1"/>
</dbReference>
<dbReference type="Pfam" id="PF03450">
    <property type="entry name" value="CO_deh_flav_C"/>
    <property type="match status" value="1"/>
</dbReference>
<dbReference type="SUPFAM" id="SSF56176">
    <property type="entry name" value="FAD-binding/transporter-associated domain-like"/>
    <property type="match status" value="1"/>
</dbReference>
<feature type="region of interest" description="Disordered" evidence="13">
    <location>
        <begin position="2141"/>
        <end position="2173"/>
    </location>
</feature>
<dbReference type="Gene3D" id="3.30.390.50">
    <property type="entry name" value="CO dehydrogenase flavoprotein, C-terminal domain"/>
    <property type="match status" value="1"/>
</dbReference>
<dbReference type="PROSITE" id="PS00197">
    <property type="entry name" value="2FE2S_FER_1"/>
    <property type="match status" value="1"/>
</dbReference>
<name>A0ABR4CMK0_9HELO</name>
<dbReference type="CDD" id="cd20071">
    <property type="entry name" value="SET_SMYD"/>
    <property type="match status" value="1"/>
</dbReference>
<dbReference type="SUPFAM" id="SSF82199">
    <property type="entry name" value="SET domain"/>
    <property type="match status" value="1"/>
</dbReference>
<evidence type="ECO:0000256" key="4">
    <source>
        <dbReference type="ARBA" id="ARBA00022505"/>
    </source>
</evidence>
<evidence type="ECO:0000313" key="17">
    <source>
        <dbReference type="EMBL" id="KAL2071184.1"/>
    </source>
</evidence>
<dbReference type="SMART" id="SM01008">
    <property type="entry name" value="Ald_Xan_dh_C"/>
    <property type="match status" value="1"/>
</dbReference>
<dbReference type="PROSITE" id="PS00559">
    <property type="entry name" value="MOLYBDOPTERIN_EUK"/>
    <property type="match status" value="1"/>
</dbReference>
<sequence length="2173" mass="242004">MELSREVRSIFKEDCLKFHLNGTNVVLKNPNPQWKLLDFIRSQHGLKGTKLGCGEGGCGACTVVLQVLSNGAGQRGRVKHLAVNACLFPLIGVVGKHIITIEGIGNMDNPHPLQERMAKLHGSQCGFCTPGIVMSLYALIRNSYNPETKEYHLSARNIELDGHLDGNLCRCTGYKPILEAAKTFVTEDLNGKIASAAEEFEIGFRDSEEKVQYHLDETENGSCGRIGGCCKDALKSTKREQSSSEEAPIKISEGSSEDTNSFESGISSSEKTPTNGATYAKPLDSQEINFRFITSSGEAKAISQLDVPVPEGRYSVPQIKFNPYHPDTELIFPPALRKQEDTPVLFGNANRVWLRPTTLKQLLLIKHNYPAAKLVSGCSEVQIEIKFKDAHYPISIYVSDIDELCEVVLPEDEIKMEQLVIGANAPLSEVETVCKNLSVKLGQRGSVLEAVRKQLRHFAGRQIRNTASLAGNIATASPISDMNPVLVASGASLTVQSLSRGVFEMPIITFFTGYRTTALPHDAVITHINVPIAAVDMRELTKVYKQAKRKEDDISIVTAALRVRLDSLGNVSEISMAYGGMAPKTIEARETMKLANGKKWDTQATLECCMESLAHEFDLSFGVPGGMATYRKTLAMSLFFRFWHETISDFGLGEVNPDLINEIQRDISFGSRDNYNPYKQRIVGKQVPHLSSLKQNIGVAEYIDDMPPQHRELFGALVLSSRAHAKLVDVDWTPALEPGLALGYVDKNSITNESNIWGSIIKDEPFFADGEVFSHGQPIGLVYAETALQAQAAARAVEVVYEDLPTILTIDEAIHAKSFFKHGKILKKGDAIEDKMELVWSKCDKVFEGISKINGQEHFYLETNSALVIPNKEDQSFEVWSSTQNTMETQEFVSQVTGVPSNKVNVRVKRMGGAFGGKESRSVPLAAILAVAAKKEWRPIRCMLNRDEDMMTSGQRHPIQCRWKVGVQFDGKLLALEADVYDNAGYSQDMSGAVMDRCCTHLENCYEIPHVLIRGHVCKTNTHSNTAFRGFGGPQAMFIAESYMSAVADGLSMSIDELRIKNIYKVGNYTPFLQKIDEDWHIPMMLEQIRVEADYDNRRAAVEKFNSQHTWRKRGISMIPTKFGLSFATALHLNQATATVKIFADGSVLLHHGGTEMGQGLYTKMAQVAAQELDVPLDSIFTQDTTTYQSANASPTAASAGSDLNGMAIKDACDQLKARLKPFREKYGLATPMKTLARAAYLERVSLTASGFWKMPRIGYVWGNYDIDTVKPMYYYFTQGVAVSEVELDILTGSHTVLRTDIKMDIGRSINPAIDYGQIEGAFVQGLGLFTMEESLWTQSGQLFTRGPGTYKIPSFSDIPQEFNVSFLQGVDWSSLRSIQSSKGVGEPPLFLGATVLFALREAVKSARKDNGVDESLVLDSPATPERLRLLIGDEILKRGTVVPKEGEKGFFAGQNGSPEPLISLQHQRHCTRFLAGYFASNHFAPNPATDTKMPRSRHKKYVKLNLQQSTEPVVSCGPAWGGIRPAPQNEENDATPGESAASKSAKEPKIASKADALKLKSSISVADEPIDVDEVQGPDTKKLKAKLKTSRNRKSRKQRAATQHEEDVAIRKATALAATERKEIAARARAAEIRKRHYKFNHQRLLQNAKDKLSEERAVAKMKWDEAIFEKKMETLDAEKRNAESRARILEMDKTKEDEENDEDIEKEKQSEGGLRDEETETEHQISAVENGFEDHESVADYVSRPKDIRPPIEVPPGLAFEIKICPYNPHRRSKGYGAFATRNIKAGEEILREEALIKGNRQWLSKEALFAILMPETQARYMALHHQCECLTAECTETPFMKRWNVNCFAYDGKPSTDGDCGPYVYELGARFNHSCLPNLARAFSEEDRLVLRAVHDIKEGTELTVDYILRDGTTEFRRMCLLSNYDFICECPACIHDITLTEDDLNDATFEDEDDDTESRRVINEDDEEDLEVINGVDVWFRGLCAKITSIDDDFIETLQGDQMWEGDGGKTRTDLIERTMSRLDSCLRHSNKFKMADVFFEMFRKRNQPKYERATEMSLEHFMSAEMSAADEKMNAAKDSRTKGQRRRDSRRNQANVAKVGKVGVALLNAEEMTAYLASKVMPKHLKLKEKSHCARAQVGAGGPVLANVEEQSEEKDPDQPQIQGSVGV</sequence>
<dbReference type="SUPFAM" id="SSF54292">
    <property type="entry name" value="2Fe-2S ferredoxin-like"/>
    <property type="match status" value="1"/>
</dbReference>
<dbReference type="InterPro" id="IPR046341">
    <property type="entry name" value="SET_dom_sf"/>
</dbReference>
<keyword evidence="5" id="KW-0285">Flavoprotein</keyword>
<dbReference type="InterPro" id="IPR036318">
    <property type="entry name" value="FAD-bd_PCMH-like_sf"/>
</dbReference>
<comment type="cofactor">
    <cofactor evidence="1">
        <name>Mo-molybdopterin</name>
        <dbReference type="ChEBI" id="CHEBI:71302"/>
    </cofactor>
</comment>
<dbReference type="Pfam" id="PF01315">
    <property type="entry name" value="Ald_Xan_dh_C"/>
    <property type="match status" value="1"/>
</dbReference>
<evidence type="ECO:0000256" key="6">
    <source>
        <dbReference type="ARBA" id="ARBA00022714"/>
    </source>
</evidence>
<gene>
    <name evidence="17" type="ORF">VTL71DRAFT_12419</name>
</gene>
<dbReference type="Gene3D" id="3.30.465.10">
    <property type="match status" value="1"/>
</dbReference>
<comment type="cofactor">
    <cofactor evidence="12">
        <name>[2Fe-2S] cluster</name>
        <dbReference type="ChEBI" id="CHEBI:190135"/>
    </cofactor>
</comment>
<feature type="compositionally biased region" description="Basic and acidic residues" evidence="13">
    <location>
        <begin position="2074"/>
        <end position="2086"/>
    </location>
</feature>
<keyword evidence="8" id="KW-0274">FAD</keyword>
<dbReference type="InterPro" id="IPR005107">
    <property type="entry name" value="CO_DH_flav_C"/>
</dbReference>
<evidence type="ECO:0000256" key="8">
    <source>
        <dbReference type="ARBA" id="ARBA00022827"/>
    </source>
</evidence>
<protein>
    <recommendedName>
        <fullName evidence="19">Xanthine dehydrogenase</fullName>
    </recommendedName>
</protein>
<dbReference type="InterPro" id="IPR001214">
    <property type="entry name" value="SET_dom"/>
</dbReference>
<keyword evidence="6" id="KW-0001">2Fe-2S</keyword>
<evidence type="ECO:0000256" key="13">
    <source>
        <dbReference type="SAM" id="MobiDB-lite"/>
    </source>
</evidence>
<comment type="caution">
    <text evidence="17">The sequence shown here is derived from an EMBL/GenBank/DDBJ whole genome shotgun (WGS) entry which is preliminary data.</text>
</comment>
<feature type="domain" description="2Fe-2S ferredoxin-type" evidence="15">
    <location>
        <begin position="14"/>
        <end position="104"/>
    </location>
</feature>
<dbReference type="PANTHER" id="PTHR45444:SF3">
    <property type="entry name" value="XANTHINE DEHYDROGENASE"/>
    <property type="match status" value="1"/>
</dbReference>
<dbReference type="Gene3D" id="1.10.150.120">
    <property type="entry name" value="[2Fe-2S]-binding domain"/>
    <property type="match status" value="1"/>
</dbReference>
<dbReference type="Gene3D" id="3.90.1170.50">
    <property type="entry name" value="Aldehyde oxidase/xanthine dehydrogenase, a/b hammerhead"/>
    <property type="match status" value="1"/>
</dbReference>
<dbReference type="InterPro" id="IPR000674">
    <property type="entry name" value="Ald_Oxase/Xan_DH_a/b"/>
</dbReference>
<organism evidence="17 18">
    <name type="scientific">Oculimacula yallundae</name>
    <dbReference type="NCBI Taxonomy" id="86028"/>
    <lineage>
        <taxon>Eukaryota</taxon>
        <taxon>Fungi</taxon>
        <taxon>Dikarya</taxon>
        <taxon>Ascomycota</taxon>
        <taxon>Pezizomycotina</taxon>
        <taxon>Leotiomycetes</taxon>
        <taxon>Helotiales</taxon>
        <taxon>Ploettnerulaceae</taxon>
        <taxon>Oculimacula</taxon>
    </lineage>
</organism>
<feature type="region of interest" description="Disordered" evidence="13">
    <location>
        <begin position="237"/>
        <end position="280"/>
    </location>
</feature>
<dbReference type="PROSITE" id="PS51085">
    <property type="entry name" value="2FE2S_FER_2"/>
    <property type="match status" value="1"/>
</dbReference>
<proteinExistence type="inferred from homology"/>
<dbReference type="Pfam" id="PF01799">
    <property type="entry name" value="Fer2_2"/>
    <property type="match status" value="1"/>
</dbReference>
<dbReference type="Pfam" id="PF20256">
    <property type="entry name" value="MoCoBD_2"/>
    <property type="match status" value="1"/>
</dbReference>
<evidence type="ECO:0000256" key="11">
    <source>
        <dbReference type="ARBA" id="ARBA00023014"/>
    </source>
</evidence>
<comment type="similarity">
    <text evidence="3">Belongs to the xanthine dehydrogenase family.</text>
</comment>
<dbReference type="InterPro" id="IPR016169">
    <property type="entry name" value="FAD-bd_PCMH_sub2"/>
</dbReference>
<dbReference type="SMART" id="SM00317">
    <property type="entry name" value="SET"/>
    <property type="match status" value="1"/>
</dbReference>
<dbReference type="SUPFAM" id="SSF47741">
    <property type="entry name" value="CO dehydrogenase ISP C-domain like"/>
    <property type="match status" value="1"/>
</dbReference>
<dbReference type="EMBL" id="JAZHXI010000005">
    <property type="protein sequence ID" value="KAL2071184.1"/>
    <property type="molecule type" value="Genomic_DNA"/>
</dbReference>
<feature type="compositionally biased region" description="Basic residues" evidence="13">
    <location>
        <begin position="1584"/>
        <end position="1600"/>
    </location>
</feature>
<keyword evidence="18" id="KW-1185">Reference proteome</keyword>
<comment type="cofactor">
    <cofactor evidence="2">
        <name>FAD</name>
        <dbReference type="ChEBI" id="CHEBI:57692"/>
    </cofactor>
</comment>
<keyword evidence="11" id="KW-0411">Iron-sulfur</keyword>
<dbReference type="Proteomes" id="UP001595075">
    <property type="component" value="Unassembled WGS sequence"/>
</dbReference>
<evidence type="ECO:0000256" key="12">
    <source>
        <dbReference type="ARBA" id="ARBA00034078"/>
    </source>
</evidence>
<dbReference type="InterPro" id="IPR002888">
    <property type="entry name" value="2Fe-2S-bd"/>
</dbReference>
<dbReference type="PROSITE" id="PS50280">
    <property type="entry name" value="SET"/>
    <property type="match status" value="1"/>
</dbReference>
<dbReference type="SMART" id="SM01092">
    <property type="entry name" value="CO_deh_flav_C"/>
    <property type="match status" value="1"/>
</dbReference>
<evidence type="ECO:0000259" key="14">
    <source>
        <dbReference type="PROSITE" id="PS50280"/>
    </source>
</evidence>
<dbReference type="InterPro" id="IPR006058">
    <property type="entry name" value="2Fe2S_fd_BS"/>
</dbReference>
<dbReference type="InterPro" id="IPR012675">
    <property type="entry name" value="Beta-grasp_dom_sf"/>
</dbReference>
<evidence type="ECO:0000313" key="18">
    <source>
        <dbReference type="Proteomes" id="UP001595075"/>
    </source>
</evidence>
<dbReference type="InterPro" id="IPR022407">
    <property type="entry name" value="OxRdtase_Mopterin_BS"/>
</dbReference>
<dbReference type="InterPro" id="IPR016166">
    <property type="entry name" value="FAD-bd_PCMH"/>
</dbReference>
<dbReference type="Pfam" id="PF00111">
    <property type="entry name" value="Fer2"/>
    <property type="match status" value="1"/>
</dbReference>
<dbReference type="InterPro" id="IPR008274">
    <property type="entry name" value="AldOxase/xan_DH_MoCoBD1"/>
</dbReference>
<keyword evidence="9" id="KW-0560">Oxidoreductase</keyword>
<evidence type="ECO:0000256" key="1">
    <source>
        <dbReference type="ARBA" id="ARBA00001924"/>
    </source>
</evidence>
<evidence type="ECO:0000256" key="5">
    <source>
        <dbReference type="ARBA" id="ARBA00022630"/>
    </source>
</evidence>
<dbReference type="Pfam" id="PF02738">
    <property type="entry name" value="MoCoBD_1"/>
    <property type="match status" value="1"/>
</dbReference>
<evidence type="ECO:0000256" key="10">
    <source>
        <dbReference type="ARBA" id="ARBA00023004"/>
    </source>
</evidence>
<dbReference type="InterPro" id="IPR036683">
    <property type="entry name" value="CO_DH_flav_C_dom_sf"/>
</dbReference>
<feature type="region of interest" description="Disordered" evidence="13">
    <location>
        <begin position="1575"/>
        <end position="1607"/>
    </location>
</feature>
<dbReference type="Pfam" id="PF00941">
    <property type="entry name" value="FAD_binding_5"/>
    <property type="match status" value="1"/>
</dbReference>
<dbReference type="Gene3D" id="2.170.270.10">
    <property type="entry name" value="SET domain"/>
    <property type="match status" value="1"/>
</dbReference>
<dbReference type="SUPFAM" id="SSF56003">
    <property type="entry name" value="Molybdenum cofactor-binding domain"/>
    <property type="match status" value="1"/>
</dbReference>
<reference evidence="17 18" key="1">
    <citation type="journal article" date="2024" name="Commun. Biol.">
        <title>Comparative genomic analysis of thermophilic fungi reveals convergent evolutionary adaptations and gene losses.</title>
        <authorList>
            <person name="Steindorff A.S."/>
            <person name="Aguilar-Pontes M.V."/>
            <person name="Robinson A.J."/>
            <person name="Andreopoulos B."/>
            <person name="LaButti K."/>
            <person name="Kuo A."/>
            <person name="Mondo S."/>
            <person name="Riley R."/>
            <person name="Otillar R."/>
            <person name="Haridas S."/>
            <person name="Lipzen A."/>
            <person name="Grimwood J."/>
            <person name="Schmutz J."/>
            <person name="Clum A."/>
            <person name="Reid I.D."/>
            <person name="Moisan M.C."/>
            <person name="Butler G."/>
            <person name="Nguyen T.T.M."/>
            <person name="Dewar K."/>
            <person name="Conant G."/>
            <person name="Drula E."/>
            <person name="Henrissat B."/>
            <person name="Hansel C."/>
            <person name="Singer S."/>
            <person name="Hutchinson M.I."/>
            <person name="de Vries R.P."/>
            <person name="Natvig D.O."/>
            <person name="Powell A.J."/>
            <person name="Tsang A."/>
            <person name="Grigoriev I.V."/>
        </authorList>
    </citation>
    <scope>NUCLEOTIDE SEQUENCE [LARGE SCALE GENOMIC DNA]</scope>
    <source>
        <strain evidence="17 18">CBS 494.80</strain>
    </source>
</reference>
<dbReference type="InterPro" id="IPR036884">
    <property type="entry name" value="2Fe-2S-bd_dom_sf"/>
</dbReference>
<accession>A0ABR4CMK0</accession>
<dbReference type="Pfam" id="PF00856">
    <property type="entry name" value="SET"/>
    <property type="match status" value="1"/>
</dbReference>
<dbReference type="PROSITE" id="PS51387">
    <property type="entry name" value="FAD_PCMH"/>
    <property type="match status" value="1"/>
</dbReference>
<evidence type="ECO:0000259" key="16">
    <source>
        <dbReference type="PROSITE" id="PS51387"/>
    </source>
</evidence>
<evidence type="ECO:0000259" key="15">
    <source>
        <dbReference type="PROSITE" id="PS51085"/>
    </source>
</evidence>
<feature type="region of interest" description="Disordered" evidence="13">
    <location>
        <begin position="1516"/>
        <end position="1550"/>
    </location>
</feature>